<evidence type="ECO:0000256" key="1">
    <source>
        <dbReference type="SAM" id="Coils"/>
    </source>
</evidence>
<accession>A0A814HIN3</accession>
<evidence type="ECO:0000313" key="4">
    <source>
        <dbReference type="Proteomes" id="UP000663891"/>
    </source>
</evidence>
<comment type="caution">
    <text evidence="2">The sequence shown here is derived from an EMBL/GenBank/DDBJ whole genome shotgun (WGS) entry which is preliminary data.</text>
</comment>
<name>A0A814HIN3_9BILA</name>
<dbReference type="Proteomes" id="UP000663881">
    <property type="component" value="Unassembled WGS sequence"/>
</dbReference>
<dbReference type="PANTHER" id="PTHR33488:SF2">
    <property type="entry name" value="EARLY ENDOSOME ANTIGEN 1-LIKE"/>
    <property type="match status" value="1"/>
</dbReference>
<feature type="coiled-coil region" evidence="1">
    <location>
        <begin position="241"/>
        <end position="294"/>
    </location>
</feature>
<gene>
    <name evidence="3" type="ORF">OKA104_LOCUS9290</name>
    <name evidence="2" type="ORF">VCS650_LOCUS15209</name>
</gene>
<sequence>MKLLFITCVSFQTTTDTLFIDPSEDPFLDHYIETISHMNKKDIMAIPKMNDTEFVRYLFNDNDAAARGIQLRVDTSVFDPLRDDQLKHQTDIDEEWETLMVSGPIVVGYMGNLMVIASKKDFSFHAPSGYVYRYIRYPNSFRATLAQVSTEMTNALMGAHTAMDRIQLSIKQVPTHVKTALKLITSASDAMLKSMLPRTLESVGRLATESANIANSTVLQFNQLQDLLSEIIELSASTQSTNEADIERMKEQRKNATLEQERLKETLAAIKNQYNQSKSALETARKNYAEAMAELSASSTPTIVPARMVPLAVIAPAISLVVDGIKAIGCIFTNCDNPAPVVDNTKFENAMKIAELAKKELERAEEIHNQHFLLQLAEQNELAKTMNSMALLDLSQLSTEEVVQLLLKATEQISLIKEQWIRMIIFFSTLAAKAHNTQQRVVNDFVDFIQQAQHDNLLINQYEREFFVELLIPCATDIESGAHLLFVMAKTYYAVSSEHMINQIAGINKLSVLQTDEARHTQLQLASNNTMITSLKVSQLAQKRHELYLEETQNRQAEYTTYMNNLVLFQLEETIG</sequence>
<reference evidence="2" key="1">
    <citation type="submission" date="2021-02" db="EMBL/GenBank/DDBJ databases">
        <authorList>
            <person name="Nowell W R."/>
        </authorList>
    </citation>
    <scope>NUCLEOTIDE SEQUENCE</scope>
</reference>
<dbReference type="PANTHER" id="PTHR33488">
    <property type="entry name" value="ZGC:162509"/>
    <property type="match status" value="1"/>
</dbReference>
<dbReference type="EMBL" id="CAJOAY010000391">
    <property type="protein sequence ID" value="CAF3652669.1"/>
    <property type="molecule type" value="Genomic_DNA"/>
</dbReference>
<dbReference type="Proteomes" id="UP000663891">
    <property type="component" value="Unassembled WGS sequence"/>
</dbReference>
<keyword evidence="1" id="KW-0175">Coiled coil</keyword>
<dbReference type="EMBL" id="CAJNON010000130">
    <property type="protein sequence ID" value="CAF1009946.1"/>
    <property type="molecule type" value="Genomic_DNA"/>
</dbReference>
<protein>
    <submittedName>
        <fullName evidence="2">Uncharacterized protein</fullName>
    </submittedName>
</protein>
<dbReference type="OrthoDB" id="5406275at2759"/>
<organism evidence="2 4">
    <name type="scientific">Adineta steineri</name>
    <dbReference type="NCBI Taxonomy" id="433720"/>
    <lineage>
        <taxon>Eukaryota</taxon>
        <taxon>Metazoa</taxon>
        <taxon>Spiralia</taxon>
        <taxon>Gnathifera</taxon>
        <taxon>Rotifera</taxon>
        <taxon>Eurotatoria</taxon>
        <taxon>Bdelloidea</taxon>
        <taxon>Adinetida</taxon>
        <taxon>Adinetidae</taxon>
        <taxon>Adineta</taxon>
    </lineage>
</organism>
<evidence type="ECO:0000313" key="3">
    <source>
        <dbReference type="EMBL" id="CAF3652669.1"/>
    </source>
</evidence>
<proteinExistence type="predicted"/>
<dbReference type="AlphaFoldDB" id="A0A814HIN3"/>
<evidence type="ECO:0000313" key="2">
    <source>
        <dbReference type="EMBL" id="CAF1009946.1"/>
    </source>
</evidence>